<evidence type="ECO:0000313" key="4">
    <source>
        <dbReference type="EMBL" id="KJA09157.1"/>
    </source>
</evidence>
<dbReference type="PANTHER" id="PTHR30401">
    <property type="entry name" value="TRNA 2-SELENOURIDINE SYNTHASE"/>
    <property type="match status" value="1"/>
</dbReference>
<comment type="catalytic activity">
    <reaction evidence="2">
        <text>5-methylaminomethyl-S-(2E)-geranyl-thiouridine(34) in tRNA + selenophosphate + H(+) = 5-methylaminomethyl-2-(Se-phospho)selenouridine(34) in tRNA + (2E)-thiogeraniol</text>
        <dbReference type="Rhea" id="RHEA:60172"/>
        <dbReference type="Rhea" id="RHEA-COMP:14654"/>
        <dbReference type="Rhea" id="RHEA-COMP:15523"/>
        <dbReference type="ChEBI" id="CHEBI:15378"/>
        <dbReference type="ChEBI" id="CHEBI:16144"/>
        <dbReference type="ChEBI" id="CHEBI:140632"/>
        <dbReference type="ChEBI" id="CHEBI:143702"/>
        <dbReference type="ChEBI" id="CHEBI:143703"/>
    </reaction>
</comment>
<dbReference type="PATRIC" id="fig|80878.5.peg.3559"/>
<dbReference type="SUPFAM" id="SSF52821">
    <property type="entry name" value="Rhodanese/Cell cycle control phosphatase"/>
    <property type="match status" value="1"/>
</dbReference>
<comment type="subunit">
    <text evidence="2">Monomer.</text>
</comment>
<dbReference type="InterPro" id="IPR036873">
    <property type="entry name" value="Rhodanese-like_dom_sf"/>
</dbReference>
<organism evidence="4 5">
    <name type="scientific">Acidovorax temperans</name>
    <dbReference type="NCBI Taxonomy" id="80878"/>
    <lineage>
        <taxon>Bacteria</taxon>
        <taxon>Pseudomonadati</taxon>
        <taxon>Pseudomonadota</taxon>
        <taxon>Betaproteobacteria</taxon>
        <taxon>Burkholderiales</taxon>
        <taxon>Comamonadaceae</taxon>
        <taxon>Acidovorax</taxon>
    </lineage>
</organism>
<evidence type="ECO:0000259" key="3">
    <source>
        <dbReference type="PROSITE" id="PS50206"/>
    </source>
</evidence>
<evidence type="ECO:0000313" key="5">
    <source>
        <dbReference type="Proteomes" id="UP000032566"/>
    </source>
</evidence>
<dbReference type="GO" id="GO:0002098">
    <property type="term" value="P:tRNA wobble uridine modification"/>
    <property type="evidence" value="ECO:0007669"/>
    <property type="project" value="UniProtKB-UniRule"/>
</dbReference>
<comment type="similarity">
    <text evidence="2">Belongs to the SelU family.</text>
</comment>
<dbReference type="GO" id="GO:0016765">
    <property type="term" value="F:transferase activity, transferring alkyl or aryl (other than methyl) groups"/>
    <property type="evidence" value="ECO:0007669"/>
    <property type="project" value="UniProtKB-UniRule"/>
</dbReference>
<dbReference type="EMBL" id="JXYQ01000070">
    <property type="protein sequence ID" value="KJA09157.1"/>
    <property type="molecule type" value="Genomic_DNA"/>
</dbReference>
<keyword evidence="1 2" id="KW-0711">Selenium</keyword>
<dbReference type="CDD" id="cd01520">
    <property type="entry name" value="RHOD_YbbB"/>
    <property type="match status" value="1"/>
</dbReference>
<evidence type="ECO:0000256" key="2">
    <source>
        <dbReference type="HAMAP-Rule" id="MF_01622"/>
    </source>
</evidence>
<dbReference type="STRING" id="80878.RP29_17990"/>
<dbReference type="InterPro" id="IPR017582">
    <property type="entry name" value="SelU"/>
</dbReference>
<comment type="catalytic activity">
    <reaction evidence="2">
        <text>5-methylaminomethyl-2-(Se-phospho)selenouridine(34) in tRNA + H2O = 5-methylaminomethyl-2-selenouridine(34) in tRNA + phosphate</text>
        <dbReference type="Rhea" id="RHEA:60176"/>
        <dbReference type="Rhea" id="RHEA-COMP:10196"/>
        <dbReference type="Rhea" id="RHEA-COMP:15523"/>
        <dbReference type="ChEBI" id="CHEBI:15377"/>
        <dbReference type="ChEBI" id="CHEBI:43474"/>
        <dbReference type="ChEBI" id="CHEBI:82743"/>
        <dbReference type="ChEBI" id="CHEBI:143702"/>
    </reaction>
</comment>
<keyword evidence="5" id="KW-1185">Reference proteome</keyword>
<feature type="domain" description="Rhodanese" evidence="3">
    <location>
        <begin position="12"/>
        <end position="136"/>
    </location>
</feature>
<evidence type="ECO:0000256" key="1">
    <source>
        <dbReference type="ARBA" id="ARBA00023266"/>
    </source>
</evidence>
<dbReference type="PROSITE" id="PS50206">
    <property type="entry name" value="RHODANESE_3"/>
    <property type="match status" value="1"/>
</dbReference>
<reference evidence="4 5" key="1">
    <citation type="submission" date="2014-12" db="EMBL/GenBank/DDBJ databases">
        <title>Isolation of bacteria from lake water.</title>
        <authorList>
            <person name="Sheng K.-Y."/>
            <person name="Chin P.-S."/>
            <person name="Chan K.-G."/>
            <person name="Tan G.S."/>
        </authorList>
    </citation>
    <scope>NUCLEOTIDE SEQUENCE [LARGE SCALE GENOMIC DNA]</scope>
    <source>
        <strain evidence="4 5">KY4</strain>
    </source>
</reference>
<proteinExistence type="inferred from homology"/>
<dbReference type="Pfam" id="PF26341">
    <property type="entry name" value="AAA_SelU"/>
    <property type="match status" value="1"/>
</dbReference>
<dbReference type="InterPro" id="IPR058840">
    <property type="entry name" value="AAA_SelU"/>
</dbReference>
<name>A0A0D7K5A8_9BURK</name>
<keyword evidence="2" id="KW-0808">Transferase</keyword>
<dbReference type="NCBIfam" id="TIGR03167">
    <property type="entry name" value="tRNA_sel_U_synt"/>
    <property type="match status" value="1"/>
</dbReference>
<dbReference type="PANTHER" id="PTHR30401:SF0">
    <property type="entry name" value="TRNA 2-SELENOURIDINE SYNTHASE"/>
    <property type="match status" value="1"/>
</dbReference>
<dbReference type="NCBIfam" id="NF008751">
    <property type="entry name" value="PRK11784.1-3"/>
    <property type="match status" value="1"/>
</dbReference>
<comment type="function">
    <text evidence="2">Involved in the post-transcriptional modification of the uridine at the wobble position (U34) of tRNA(Lys), tRNA(Glu) and tRNA(Gln). Catalyzes the conversion of 2-thiouridine (S2U-RNA) to 2-selenouridine (Se2U-RNA). Acts in a two-step process involving geranylation of 2-thiouridine (S2U) to S-geranyl-2-thiouridine (geS2U) and subsequent selenation of the latter derivative to 2-selenouridine (Se2U) in the tRNA chain.</text>
</comment>
<feature type="active site" description="S-selanylcysteine intermediate" evidence="2">
    <location>
        <position position="95"/>
    </location>
</feature>
<dbReference type="OrthoDB" id="9808735at2"/>
<dbReference type="SMART" id="SM00450">
    <property type="entry name" value="RHOD"/>
    <property type="match status" value="1"/>
</dbReference>
<dbReference type="Gene3D" id="3.40.250.10">
    <property type="entry name" value="Rhodanese-like domain"/>
    <property type="match status" value="1"/>
</dbReference>
<gene>
    <name evidence="2" type="primary">selU</name>
    <name evidence="4" type="ORF">RP29_17990</name>
</gene>
<protein>
    <recommendedName>
        <fullName evidence="2">tRNA 2-selenouridine synthase</fullName>
        <ecNumber evidence="2">2.9.1.3</ecNumber>
    </recommendedName>
</protein>
<dbReference type="RefSeq" id="WP_044401905.1">
    <property type="nucleotide sequence ID" value="NZ_JXYQ01000070.1"/>
</dbReference>
<dbReference type="HAMAP" id="MF_01622">
    <property type="entry name" value="tRNA_sel_U_synth"/>
    <property type="match status" value="1"/>
</dbReference>
<comment type="caution">
    <text evidence="4">The sequence shown here is derived from an EMBL/GenBank/DDBJ whole genome shotgun (WGS) entry which is preliminary data.</text>
</comment>
<dbReference type="AlphaFoldDB" id="A0A0D7K5A8"/>
<dbReference type="InterPro" id="IPR001763">
    <property type="entry name" value="Rhodanese-like_dom"/>
</dbReference>
<dbReference type="GO" id="GO:0043828">
    <property type="term" value="F:tRNA 2-selenouridine synthase activity"/>
    <property type="evidence" value="ECO:0007669"/>
    <property type="project" value="UniProtKB-EC"/>
</dbReference>
<sequence length="371" mass="41036">MPENLSDFRHIFLNDVSMMDVRAPIEFAQGAFPGVVNLPLMNDEERQKVGTCYKQRGQEAAITLGHSLVSGEIKNGRIAAWAAFAKAHPKGVLYCFRGGLRSQITQQWLQSEAGIAYPRVIGGYKAMRTFLLETTQAAAQECDFTVLSGSTGTGKTELIAQLPHGIDLEGHANHRGSSFGQRITGQPTQINFENQLAIDFLKKRALGHALFVLEDEGKNVGSCAVPLPLRERLAQAPVVYLHDGFEARVERILRDYVVRQHAEFVAACGSEEGGFEAYAARLLISLDKIERRLGGALHQQLRQSMANALQRQEEYGDAASHRGWIAALLQHYYDPMYAYQRHSRAQRIVFEGARSEVMAYLGECGASTAAK</sequence>
<comment type="catalytic activity">
    <reaction evidence="2">
        <text>5-methylaminomethyl-2-thiouridine(34) in tRNA + selenophosphate + (2E)-geranyl diphosphate + H2O + H(+) = 5-methylaminomethyl-2-selenouridine(34) in tRNA + (2E)-thiogeraniol + phosphate + diphosphate</text>
        <dbReference type="Rhea" id="RHEA:42716"/>
        <dbReference type="Rhea" id="RHEA-COMP:10195"/>
        <dbReference type="Rhea" id="RHEA-COMP:10196"/>
        <dbReference type="ChEBI" id="CHEBI:15377"/>
        <dbReference type="ChEBI" id="CHEBI:15378"/>
        <dbReference type="ChEBI" id="CHEBI:16144"/>
        <dbReference type="ChEBI" id="CHEBI:33019"/>
        <dbReference type="ChEBI" id="CHEBI:43474"/>
        <dbReference type="ChEBI" id="CHEBI:58057"/>
        <dbReference type="ChEBI" id="CHEBI:74455"/>
        <dbReference type="ChEBI" id="CHEBI:82743"/>
        <dbReference type="ChEBI" id="CHEBI:143703"/>
        <dbReference type="EC" id="2.9.1.3"/>
    </reaction>
</comment>
<dbReference type="Proteomes" id="UP000032566">
    <property type="component" value="Unassembled WGS sequence"/>
</dbReference>
<dbReference type="EC" id="2.9.1.3" evidence="2"/>
<comment type="catalytic activity">
    <reaction evidence="2">
        <text>5-methylaminomethyl-2-thiouridine(34) in tRNA + (2E)-geranyl diphosphate = 5-methylaminomethyl-S-(2E)-geranyl-thiouridine(34) in tRNA + diphosphate</text>
        <dbReference type="Rhea" id="RHEA:14085"/>
        <dbReference type="Rhea" id="RHEA-COMP:10195"/>
        <dbReference type="Rhea" id="RHEA-COMP:14654"/>
        <dbReference type="ChEBI" id="CHEBI:33019"/>
        <dbReference type="ChEBI" id="CHEBI:58057"/>
        <dbReference type="ChEBI" id="CHEBI:74455"/>
        <dbReference type="ChEBI" id="CHEBI:140632"/>
    </reaction>
</comment>
<accession>A0A0D7K5A8</accession>